<comment type="caution">
    <text evidence="2">The sequence shown here is derived from an EMBL/GenBank/DDBJ whole genome shotgun (WGS) entry which is preliminary data.</text>
</comment>
<organism evidence="2 3">
    <name type="scientific">Steccherinum ochraceum</name>
    <dbReference type="NCBI Taxonomy" id="92696"/>
    <lineage>
        <taxon>Eukaryota</taxon>
        <taxon>Fungi</taxon>
        <taxon>Dikarya</taxon>
        <taxon>Basidiomycota</taxon>
        <taxon>Agaricomycotina</taxon>
        <taxon>Agaricomycetes</taxon>
        <taxon>Polyporales</taxon>
        <taxon>Steccherinaceae</taxon>
        <taxon>Steccherinum</taxon>
    </lineage>
</organism>
<dbReference type="Proteomes" id="UP000292702">
    <property type="component" value="Unassembled WGS sequence"/>
</dbReference>
<feature type="compositionally biased region" description="Pro residues" evidence="1">
    <location>
        <begin position="269"/>
        <end position="286"/>
    </location>
</feature>
<evidence type="ECO:0000256" key="1">
    <source>
        <dbReference type="SAM" id="MobiDB-lite"/>
    </source>
</evidence>
<feature type="region of interest" description="Disordered" evidence="1">
    <location>
        <begin position="206"/>
        <end position="227"/>
    </location>
</feature>
<protein>
    <submittedName>
        <fullName evidence="2">Uncharacterized protein</fullName>
    </submittedName>
</protein>
<keyword evidence="3" id="KW-1185">Reference proteome</keyword>
<name>A0A4R0RAB7_9APHY</name>
<dbReference type="OrthoDB" id="2804270at2759"/>
<feature type="region of interest" description="Disordered" evidence="1">
    <location>
        <begin position="660"/>
        <end position="679"/>
    </location>
</feature>
<sequence>MESVLRFGGKRPLPNLGIDTVVSLHSPSTRVKSAIGRFARKQPANKLRISELCNSLTPLPSTSPADDYVLVDRQSLYLDKTSAEPVKSLRRKDREDSLSRRWSAMCDVKEPTPTLLHVALNARISTIMPRRKNLSVGENILSEPISLAATSVAISDNLEGYLARSTAKGVDISPEPTSNEPSKPIDTTVAAGLEPIDDVVEVINSSQSAPELRRPKHGRRSAPAPRACSCTLTDGAPILWQIGTSSTAVSKECPACHEACSNCAPMPTAAPPPPPPGPPPPPPLLPLAPLAKSAHGQDGDELMDIAAAIRARANSGGMKMGLKAARTRVKGVVEGENPETESDGRMGLRAFMISKDDPAHTQAMNVAAEIQARFRQRGGSGLRSTAMTSDGAKEDDPPCMAQFKAFWKDGGRSGLKRADTIVKDGSIRGRVIDDEPEQSSENGFKDKLHSSSRIGAKPCTQHEEEEGGDYGSRRMVQLRSTKSRSSAALESNIETRDLIEKGSSPYRAITLRSVADVHVQNVGDVDDNQDDHLNRRLVVLRPVVAMRDAKITPPENDLAPRHVLQLEARSKVDSHSAGEDGNAQHDFTSGLKHVYYHDSMHNFVDDGVEKQARALVSNLNGTTGSGNRVFGKDVTNTAQGGMRSVLAPRQLHCDSPLKLAIPPSKLPRAQHTTTSPFKPHVRKFRTPELHLDNTSCLTKAQREMAALRTMGRSGLGEDTENTDEQKENKQCQAQSLPAKLSDDAAFPAEPNIPCLRI</sequence>
<feature type="region of interest" description="Disordered" evidence="1">
    <location>
        <begin position="377"/>
        <end position="397"/>
    </location>
</feature>
<evidence type="ECO:0000313" key="3">
    <source>
        <dbReference type="Proteomes" id="UP000292702"/>
    </source>
</evidence>
<feature type="region of interest" description="Disordered" evidence="1">
    <location>
        <begin position="433"/>
        <end position="471"/>
    </location>
</feature>
<feature type="region of interest" description="Disordered" evidence="1">
    <location>
        <begin position="269"/>
        <end position="295"/>
    </location>
</feature>
<dbReference type="AlphaFoldDB" id="A0A4R0RAB7"/>
<evidence type="ECO:0000313" key="2">
    <source>
        <dbReference type="EMBL" id="TCD60508.1"/>
    </source>
</evidence>
<gene>
    <name evidence="2" type="ORF">EIP91_009954</name>
</gene>
<feature type="region of interest" description="Disordered" evidence="1">
    <location>
        <begin position="712"/>
        <end position="744"/>
    </location>
</feature>
<dbReference type="EMBL" id="RWJN01000587">
    <property type="protein sequence ID" value="TCD60508.1"/>
    <property type="molecule type" value="Genomic_DNA"/>
</dbReference>
<proteinExistence type="predicted"/>
<reference evidence="2 3" key="1">
    <citation type="submission" date="2018-11" db="EMBL/GenBank/DDBJ databases">
        <title>Genome assembly of Steccherinum ochraceum LE-BIN_3174, the white-rot fungus of the Steccherinaceae family (The Residual Polyporoid clade, Polyporales, Basidiomycota).</title>
        <authorList>
            <person name="Fedorova T.V."/>
            <person name="Glazunova O.A."/>
            <person name="Landesman E.O."/>
            <person name="Moiseenko K.V."/>
            <person name="Psurtseva N.V."/>
            <person name="Savinova O.S."/>
            <person name="Shakhova N.V."/>
            <person name="Tyazhelova T.V."/>
            <person name="Vasina D.V."/>
        </authorList>
    </citation>
    <scope>NUCLEOTIDE SEQUENCE [LARGE SCALE GENOMIC DNA]</scope>
    <source>
        <strain evidence="2 3">LE-BIN_3174</strain>
    </source>
</reference>
<accession>A0A4R0RAB7</accession>